<dbReference type="Pfam" id="PF25164">
    <property type="entry name" value="CoiA_N"/>
    <property type="match status" value="1"/>
</dbReference>
<feature type="domain" description="Competence protein CoiA-like N-terminal" evidence="1">
    <location>
        <begin position="75"/>
        <end position="104"/>
    </location>
</feature>
<evidence type="ECO:0000313" key="3">
    <source>
        <dbReference type="Proteomes" id="UP000008152"/>
    </source>
</evidence>
<dbReference type="Proteomes" id="UP000008152">
    <property type="component" value="Chromosome I"/>
</dbReference>
<protein>
    <recommendedName>
        <fullName evidence="1">Competence protein CoiA-like N-terminal domain-containing protein</fullName>
    </recommendedName>
</protein>
<dbReference type="InterPro" id="IPR057253">
    <property type="entry name" value="CoiA-like_N"/>
</dbReference>
<reference evidence="2 3" key="1">
    <citation type="submission" date="2007-08" db="EMBL/GenBank/DDBJ databases">
        <authorList>
            <consortium name="The Vibrio harveyi Genome Sequencing Project"/>
            <person name="Bassler B."/>
            <person name="Clifton S.W."/>
            <person name="Fulton L."/>
            <person name="Delehaunty K."/>
            <person name="Fronick C."/>
            <person name="Harrison M."/>
            <person name="Markivic C."/>
            <person name="Fulton R."/>
            <person name="Tin-Wollam A.-M."/>
            <person name="Shah N."/>
            <person name="Pepin K."/>
            <person name="Nash W."/>
            <person name="Thiruvilangam P."/>
            <person name="Bhonagiri V."/>
            <person name="Waters C."/>
            <person name="Tu K.C."/>
            <person name="Irgon J."/>
            <person name="Wilson R.K."/>
        </authorList>
    </citation>
    <scope>NUCLEOTIDE SEQUENCE [LARGE SCALE GENOMIC DNA]</scope>
    <source>
        <strain evidence="3">ATCC BAA-1116 / BB120</strain>
    </source>
</reference>
<accession>A7MU04</accession>
<dbReference type="EMBL" id="CP000789">
    <property type="protein sequence ID" value="ABU70101.1"/>
    <property type="molecule type" value="Genomic_DNA"/>
</dbReference>
<sequence>MQLIIDCINMQQYKNKGTIHNLSNIFIKHSCLKSVHTVAKLRVIHVLMLLQHVPFGLRIQDQTFVDVADVVRGKNCGCICPSCHTPLIARQGEEKQWHFAHASRKVEGTDKECDFSFFVSVRMMARQVIETGISIVLPEYRSSLTKQAKGKCFKEDFLVAKSSTILLDNVDKEVLFEKCIVDVMGRVGEFIFVIYFTHPNRPLPNELLTPHNRQCGVLEIKLDDTHHLFTRDKVSGTRQLDRLKDYLQNDVESKVWVFHPRYAQLEQEATERLSLKASQYTPPPTPSFRNDQYRHRNQRNVNLHSSDSWQSTTKAIPPTPIPKRSAQFECIMCQCQWQVTLPSTPICPQCHSHLYASEVSSR</sequence>
<dbReference type="KEGG" id="vha:VIBHAR_01110"/>
<dbReference type="AlphaFoldDB" id="A7MU04"/>
<proteinExistence type="predicted"/>
<name>A7MU04_VIBC1</name>
<dbReference type="PATRIC" id="fig|338187.36.peg.1047"/>
<evidence type="ECO:0000259" key="1">
    <source>
        <dbReference type="Pfam" id="PF25164"/>
    </source>
</evidence>
<evidence type="ECO:0000313" key="2">
    <source>
        <dbReference type="EMBL" id="ABU70101.1"/>
    </source>
</evidence>
<gene>
    <name evidence="2" type="ordered locus">VIBHAR_01110</name>
</gene>
<organism evidence="2 3">
    <name type="scientific">Vibrio campbellii (strain ATCC BAA-1116)</name>
    <dbReference type="NCBI Taxonomy" id="2902295"/>
    <lineage>
        <taxon>Bacteria</taxon>
        <taxon>Pseudomonadati</taxon>
        <taxon>Pseudomonadota</taxon>
        <taxon>Gammaproteobacteria</taxon>
        <taxon>Vibrionales</taxon>
        <taxon>Vibrionaceae</taxon>
        <taxon>Vibrio</taxon>
    </lineage>
</organism>